<evidence type="ECO:0000259" key="2">
    <source>
        <dbReference type="Pfam" id="PF13581"/>
    </source>
</evidence>
<dbReference type="InterPro" id="IPR036890">
    <property type="entry name" value="HATPase_C_sf"/>
</dbReference>
<dbReference type="Gene3D" id="3.30.565.10">
    <property type="entry name" value="Histidine kinase-like ATPase, C-terminal domain"/>
    <property type="match status" value="1"/>
</dbReference>
<dbReference type="GO" id="GO:0004674">
    <property type="term" value="F:protein serine/threonine kinase activity"/>
    <property type="evidence" value="ECO:0007669"/>
    <property type="project" value="UniProtKB-KW"/>
</dbReference>
<organism evidence="3 4">
    <name type="scientific">Streptomyces smaragdinus</name>
    <dbReference type="NCBI Taxonomy" id="2585196"/>
    <lineage>
        <taxon>Bacteria</taxon>
        <taxon>Bacillati</taxon>
        <taxon>Actinomycetota</taxon>
        <taxon>Actinomycetes</taxon>
        <taxon>Kitasatosporales</taxon>
        <taxon>Streptomycetaceae</taxon>
        <taxon>Streptomyces</taxon>
    </lineage>
</organism>
<evidence type="ECO:0000313" key="4">
    <source>
        <dbReference type="Proteomes" id="UP000466345"/>
    </source>
</evidence>
<name>A0A7K0CQI5_9ACTN</name>
<dbReference type="AlphaFoldDB" id="A0A7K0CQI5"/>
<feature type="domain" description="Histidine kinase/HSP90-like ATPase" evidence="2">
    <location>
        <begin position="9"/>
        <end position="99"/>
    </location>
</feature>
<evidence type="ECO:0000256" key="1">
    <source>
        <dbReference type="ARBA" id="ARBA00022527"/>
    </source>
</evidence>
<proteinExistence type="predicted"/>
<sequence length="103" mass="11473">MDYRIPTAAPARVDDVLLITSELVTNAVRYGGEPGDSLTVALVPLTGTVRVEVHDTVRRRPRLRPESAERQRGRGLWIVETLANQWGMDDRPLGKLVWAVVTV</sequence>
<dbReference type="InterPro" id="IPR003594">
    <property type="entry name" value="HATPase_dom"/>
</dbReference>
<comment type="caution">
    <text evidence="3">The sequence shown here is derived from an EMBL/GenBank/DDBJ whole genome shotgun (WGS) entry which is preliminary data.</text>
</comment>
<dbReference type="InterPro" id="IPR050267">
    <property type="entry name" value="Anti-sigma-factor_SerPK"/>
</dbReference>
<keyword evidence="1" id="KW-0808">Transferase</keyword>
<protein>
    <recommendedName>
        <fullName evidence="2">Histidine kinase/HSP90-like ATPase domain-containing protein</fullName>
    </recommendedName>
</protein>
<dbReference type="EMBL" id="WEGJ01000037">
    <property type="protein sequence ID" value="MQY15661.1"/>
    <property type="molecule type" value="Genomic_DNA"/>
</dbReference>
<dbReference type="CDD" id="cd16936">
    <property type="entry name" value="HATPase_RsbW-like"/>
    <property type="match status" value="1"/>
</dbReference>
<keyword evidence="1" id="KW-0418">Kinase</keyword>
<dbReference type="PANTHER" id="PTHR35526:SF3">
    <property type="entry name" value="ANTI-SIGMA-F FACTOR RSBW"/>
    <property type="match status" value="1"/>
</dbReference>
<dbReference type="PANTHER" id="PTHR35526">
    <property type="entry name" value="ANTI-SIGMA-F FACTOR RSBW-RELATED"/>
    <property type="match status" value="1"/>
</dbReference>
<dbReference type="Pfam" id="PF13581">
    <property type="entry name" value="HATPase_c_2"/>
    <property type="match status" value="1"/>
</dbReference>
<accession>A0A7K0CQI5</accession>
<dbReference type="SUPFAM" id="SSF55874">
    <property type="entry name" value="ATPase domain of HSP90 chaperone/DNA topoisomerase II/histidine kinase"/>
    <property type="match status" value="1"/>
</dbReference>
<keyword evidence="1" id="KW-0723">Serine/threonine-protein kinase</keyword>
<keyword evidence="4" id="KW-1185">Reference proteome</keyword>
<dbReference type="Proteomes" id="UP000466345">
    <property type="component" value="Unassembled WGS sequence"/>
</dbReference>
<evidence type="ECO:0000313" key="3">
    <source>
        <dbReference type="EMBL" id="MQY15661.1"/>
    </source>
</evidence>
<reference evidence="3 4" key="1">
    <citation type="submission" date="2019-10" db="EMBL/GenBank/DDBJ databases">
        <title>Streptomyces smaragdinus sp. nov. and Streptomyces fabii sp. nov., isolated from the gut of fungus growing-termite Macrotermes natalensis.</title>
        <authorList>
            <person name="Schwitalla J."/>
            <person name="Benndorf R."/>
            <person name="Martin K."/>
            <person name="De Beer W."/>
            <person name="Kaster A.-K."/>
            <person name="Vollmers J."/>
            <person name="Poulsen M."/>
            <person name="Beemelmanns C."/>
        </authorList>
    </citation>
    <scope>NUCLEOTIDE SEQUENCE [LARGE SCALE GENOMIC DNA]</scope>
    <source>
        <strain evidence="3 4">RB5</strain>
    </source>
</reference>
<gene>
    <name evidence="3" type="ORF">SRB5_58490</name>
</gene>